<accession>R0LQT5</accession>
<keyword evidence="3" id="KW-1185">Reference proteome</keyword>
<dbReference type="EMBL" id="KB742809">
    <property type="protein sequence ID" value="EOB04100.1"/>
    <property type="molecule type" value="Genomic_DNA"/>
</dbReference>
<name>R0LQT5_ANAPL</name>
<gene>
    <name evidence="2" type="ORF">Anapl_05692</name>
</gene>
<evidence type="ECO:0000256" key="1">
    <source>
        <dbReference type="SAM" id="MobiDB-lite"/>
    </source>
</evidence>
<dbReference type="AlphaFoldDB" id="R0LQT5"/>
<organism evidence="2 3">
    <name type="scientific">Anas platyrhynchos</name>
    <name type="common">Mallard</name>
    <name type="synonym">Anas boschas</name>
    <dbReference type="NCBI Taxonomy" id="8839"/>
    <lineage>
        <taxon>Eukaryota</taxon>
        <taxon>Metazoa</taxon>
        <taxon>Chordata</taxon>
        <taxon>Craniata</taxon>
        <taxon>Vertebrata</taxon>
        <taxon>Euteleostomi</taxon>
        <taxon>Archelosauria</taxon>
        <taxon>Archosauria</taxon>
        <taxon>Dinosauria</taxon>
        <taxon>Saurischia</taxon>
        <taxon>Theropoda</taxon>
        <taxon>Coelurosauria</taxon>
        <taxon>Aves</taxon>
        <taxon>Neognathae</taxon>
        <taxon>Galloanserae</taxon>
        <taxon>Anseriformes</taxon>
        <taxon>Anatidae</taxon>
        <taxon>Anatinae</taxon>
        <taxon>Anas</taxon>
    </lineage>
</organism>
<evidence type="ECO:0000313" key="2">
    <source>
        <dbReference type="EMBL" id="EOB04100.1"/>
    </source>
</evidence>
<dbReference type="Proteomes" id="UP000296049">
    <property type="component" value="Unassembled WGS sequence"/>
</dbReference>
<evidence type="ECO:0000313" key="3">
    <source>
        <dbReference type="Proteomes" id="UP000296049"/>
    </source>
</evidence>
<feature type="region of interest" description="Disordered" evidence="1">
    <location>
        <begin position="262"/>
        <end position="286"/>
    </location>
</feature>
<proteinExistence type="predicted"/>
<sequence length="355" mass="38591">MTLPYKDSHASRHIKTHLESFINHSSSEGNRELNGSLSYGISTLVVGNNPGVKHRAVSPVTLPVSTEHGSLILSESPITHRALNYSYYAAIRCTILFFDTLPAFVCLHSSESGRTGLPHAPRMAVKLGLGGGQVQLAVALLQAQSLRLGHPAWLPTLGAAGTRSCHLKALTVGDWQQNCSGRKHEKRHRKARAVGTARAPCLRYPFYRGRQTKGLTADEKPPPAFLAATGDLASWRGKLSEAEMSAFGSARCCWEHPESERQRGCQRPRAPQEQAGSTPEAAGQAPQPTYSINAFCWPISYLSESKLPAAVRVFEQTAKYSLCVTLLASVAYSGNKPVYTVTIQPNSSRVNEEAF</sequence>
<reference evidence="3" key="1">
    <citation type="journal article" date="2013" name="Nat. Genet.">
        <title>The duck genome and transcriptome provide insight into an avian influenza virus reservoir species.</title>
        <authorList>
            <person name="Huang Y."/>
            <person name="Li Y."/>
            <person name="Burt D.W."/>
            <person name="Chen H."/>
            <person name="Zhang Y."/>
            <person name="Qian W."/>
            <person name="Kim H."/>
            <person name="Gan S."/>
            <person name="Zhao Y."/>
            <person name="Li J."/>
            <person name="Yi K."/>
            <person name="Feng H."/>
            <person name="Zhu P."/>
            <person name="Li B."/>
            <person name="Liu Q."/>
            <person name="Fairley S."/>
            <person name="Magor K.E."/>
            <person name="Du Z."/>
            <person name="Hu X."/>
            <person name="Goodman L."/>
            <person name="Tafer H."/>
            <person name="Vignal A."/>
            <person name="Lee T."/>
            <person name="Kim K.W."/>
            <person name="Sheng Z."/>
            <person name="An Y."/>
            <person name="Searle S."/>
            <person name="Herrero J."/>
            <person name="Groenen M.A."/>
            <person name="Crooijmans R.P."/>
            <person name="Faraut T."/>
            <person name="Cai Q."/>
            <person name="Webster R.G."/>
            <person name="Aldridge J.R."/>
            <person name="Warren W.C."/>
            <person name="Bartschat S."/>
            <person name="Kehr S."/>
            <person name="Marz M."/>
            <person name="Stadler P.F."/>
            <person name="Smith J."/>
            <person name="Kraus R.H."/>
            <person name="Zhao Y."/>
            <person name="Ren L."/>
            <person name="Fei J."/>
            <person name="Morisson M."/>
            <person name="Kaiser P."/>
            <person name="Griffin D.K."/>
            <person name="Rao M."/>
            <person name="Pitel F."/>
            <person name="Wang J."/>
            <person name="Li N."/>
        </authorList>
    </citation>
    <scope>NUCLEOTIDE SEQUENCE [LARGE SCALE GENOMIC DNA]</scope>
</reference>
<protein>
    <submittedName>
        <fullName evidence="2">Uncharacterized protein</fullName>
    </submittedName>
</protein>